<dbReference type="Proteomes" id="UP000698059">
    <property type="component" value="Unassembled WGS sequence"/>
</dbReference>
<sequence>MTAIDTHLLAIYLNDHVAGATVGVQRVQRMAKVYGGTVVGTAIAPLVPQLGQEREWLLDCLRRLEIPVRTYKVVGASVAERVGRLKLNGHVRRTSPLSALLEVELLRGAVTGKKSGWQTLLAQGPDLGLAAEQVVDLGDLVTQADQQVRVLSDLLDVLHAKVFRRRSPDAVG</sequence>
<protein>
    <submittedName>
        <fullName evidence="1">Uncharacterized protein</fullName>
    </submittedName>
</protein>
<dbReference type="EMBL" id="JAFBBO010000001">
    <property type="protein sequence ID" value="MBM7480993.1"/>
    <property type="molecule type" value="Genomic_DNA"/>
</dbReference>
<proteinExistence type="predicted"/>
<comment type="caution">
    <text evidence="1">The sequence shown here is derived from an EMBL/GenBank/DDBJ whole genome shotgun (WGS) entry which is preliminary data.</text>
</comment>
<reference evidence="1 2" key="1">
    <citation type="submission" date="2021-01" db="EMBL/GenBank/DDBJ databases">
        <title>Sequencing the genomes of 1000 actinobacteria strains.</title>
        <authorList>
            <person name="Klenk H.-P."/>
        </authorList>
    </citation>
    <scope>NUCLEOTIDE SEQUENCE [LARGE SCALE GENOMIC DNA]</scope>
    <source>
        <strain evidence="1 2">DSM 46000</strain>
    </source>
</reference>
<evidence type="ECO:0000313" key="2">
    <source>
        <dbReference type="Proteomes" id="UP000698059"/>
    </source>
</evidence>
<keyword evidence="2" id="KW-1185">Reference proteome</keyword>
<dbReference type="RefSeq" id="WP_205308671.1">
    <property type="nucleotide sequence ID" value="NZ_BAAAVF010000001.1"/>
</dbReference>
<gene>
    <name evidence="1" type="ORF">JOD49_003913</name>
</gene>
<organism evidence="1 2">
    <name type="scientific">Oerskovia jenensis</name>
    <dbReference type="NCBI Taxonomy" id="162169"/>
    <lineage>
        <taxon>Bacteria</taxon>
        <taxon>Bacillati</taxon>
        <taxon>Actinomycetota</taxon>
        <taxon>Actinomycetes</taxon>
        <taxon>Micrococcales</taxon>
        <taxon>Cellulomonadaceae</taxon>
        <taxon>Oerskovia</taxon>
    </lineage>
</organism>
<evidence type="ECO:0000313" key="1">
    <source>
        <dbReference type="EMBL" id="MBM7480993.1"/>
    </source>
</evidence>
<accession>A0ABS2LLK5</accession>
<name>A0ABS2LLK5_9CELL</name>